<evidence type="ECO:0000256" key="1">
    <source>
        <dbReference type="SAM" id="MobiDB-lite"/>
    </source>
</evidence>
<sequence length="102" mass="11241">MRTKALATSYGPVLSAQERQVRDDSVMARMFGMDDLQLQIGGHSVTDAEMEIIAECYPFFESATFLCKTGRAFLEPLDNDEAAADGKMDDEKEENVVKGEVG</sequence>
<evidence type="ECO:0000313" key="3">
    <source>
        <dbReference type="Proteomes" id="UP000824120"/>
    </source>
</evidence>
<keyword evidence="3" id="KW-1185">Reference proteome</keyword>
<comment type="caution">
    <text evidence="2">The sequence shown here is derived from an EMBL/GenBank/DDBJ whole genome shotgun (WGS) entry which is preliminary data.</text>
</comment>
<name>A0A9J5XQP5_SOLCO</name>
<feature type="compositionally biased region" description="Basic and acidic residues" evidence="1">
    <location>
        <begin position="84"/>
        <end position="102"/>
    </location>
</feature>
<reference evidence="2 3" key="1">
    <citation type="submission" date="2020-09" db="EMBL/GenBank/DDBJ databases">
        <title>De no assembly of potato wild relative species, Solanum commersonii.</title>
        <authorList>
            <person name="Cho K."/>
        </authorList>
    </citation>
    <scope>NUCLEOTIDE SEQUENCE [LARGE SCALE GENOMIC DNA]</scope>
    <source>
        <strain evidence="2">LZ3.2</strain>
        <tissue evidence="2">Leaf</tissue>
    </source>
</reference>
<protein>
    <submittedName>
        <fullName evidence="2">Uncharacterized protein</fullName>
    </submittedName>
</protein>
<dbReference type="Proteomes" id="UP000824120">
    <property type="component" value="Chromosome 8"/>
</dbReference>
<dbReference type="AlphaFoldDB" id="A0A9J5XQP5"/>
<organism evidence="2 3">
    <name type="scientific">Solanum commersonii</name>
    <name type="common">Commerson's wild potato</name>
    <name type="synonym">Commerson's nightshade</name>
    <dbReference type="NCBI Taxonomy" id="4109"/>
    <lineage>
        <taxon>Eukaryota</taxon>
        <taxon>Viridiplantae</taxon>
        <taxon>Streptophyta</taxon>
        <taxon>Embryophyta</taxon>
        <taxon>Tracheophyta</taxon>
        <taxon>Spermatophyta</taxon>
        <taxon>Magnoliopsida</taxon>
        <taxon>eudicotyledons</taxon>
        <taxon>Gunneridae</taxon>
        <taxon>Pentapetalae</taxon>
        <taxon>asterids</taxon>
        <taxon>lamiids</taxon>
        <taxon>Solanales</taxon>
        <taxon>Solanaceae</taxon>
        <taxon>Solanoideae</taxon>
        <taxon>Solaneae</taxon>
        <taxon>Solanum</taxon>
    </lineage>
</organism>
<evidence type="ECO:0000313" key="2">
    <source>
        <dbReference type="EMBL" id="KAG5590603.1"/>
    </source>
</evidence>
<proteinExistence type="predicted"/>
<feature type="region of interest" description="Disordered" evidence="1">
    <location>
        <begin position="80"/>
        <end position="102"/>
    </location>
</feature>
<dbReference type="OrthoDB" id="1305292at2759"/>
<gene>
    <name evidence="2" type="ORF">H5410_041117</name>
</gene>
<accession>A0A9J5XQP5</accession>
<dbReference type="EMBL" id="JACXVP010000008">
    <property type="protein sequence ID" value="KAG5590603.1"/>
    <property type="molecule type" value="Genomic_DNA"/>
</dbReference>